<feature type="region of interest" description="Disordered" evidence="1">
    <location>
        <begin position="193"/>
        <end position="239"/>
    </location>
</feature>
<protein>
    <submittedName>
        <fullName evidence="2">Uncharacterized protein</fullName>
    </submittedName>
</protein>
<organism evidence="2 3">
    <name type="scientific">Perca flavescens</name>
    <name type="common">American yellow perch</name>
    <name type="synonym">Morone flavescens</name>
    <dbReference type="NCBI Taxonomy" id="8167"/>
    <lineage>
        <taxon>Eukaryota</taxon>
        <taxon>Metazoa</taxon>
        <taxon>Chordata</taxon>
        <taxon>Craniata</taxon>
        <taxon>Vertebrata</taxon>
        <taxon>Euteleostomi</taxon>
        <taxon>Actinopterygii</taxon>
        <taxon>Neopterygii</taxon>
        <taxon>Teleostei</taxon>
        <taxon>Neoteleostei</taxon>
        <taxon>Acanthomorphata</taxon>
        <taxon>Eupercaria</taxon>
        <taxon>Perciformes</taxon>
        <taxon>Percoidei</taxon>
        <taxon>Percidae</taxon>
        <taxon>Percinae</taxon>
        <taxon>Perca</taxon>
    </lineage>
</organism>
<sequence>MFIPTVLYWPSPTLLSFSAAPEIKAPVDKGKPTIHKNCAAGGKGLKAKKKDPILSSRKIEFGKYEGKTFKWLSENDLNYIGFIVANHMQQRKETTYRSGQMANKDSLTKYAKANPKAWEEVKFCQEMEKAKKRSLQPGQEGKALVGFGCYRSMTLEDLYESKNEKIISYVDFIRTTSTPSTKMELAQRYILQRDKEQPAAPNRPNTSAVPKAAKKPSSASASEVGPKQKKSKKAKTTDE</sequence>
<evidence type="ECO:0000313" key="3">
    <source>
        <dbReference type="Proteomes" id="UP000295070"/>
    </source>
</evidence>
<reference evidence="2 3" key="1">
    <citation type="submission" date="2019-01" db="EMBL/GenBank/DDBJ databases">
        <title>A chromosome-scale genome assembly of the yellow perch, Perca flavescens.</title>
        <authorList>
            <person name="Feron R."/>
            <person name="Morvezen R."/>
            <person name="Bestin A."/>
            <person name="Haffray P."/>
            <person name="Klopp C."/>
            <person name="Zahm M."/>
            <person name="Cabau C."/>
            <person name="Roques C."/>
            <person name="Donnadieu C."/>
            <person name="Bouchez O."/>
            <person name="Christie M."/>
            <person name="Larson W."/>
            <person name="Guiguen Y."/>
        </authorList>
    </citation>
    <scope>NUCLEOTIDE SEQUENCE [LARGE SCALE GENOMIC DNA]</scope>
    <source>
        <strain evidence="2">YP-PL-M2</strain>
        <tissue evidence="2">Blood</tissue>
    </source>
</reference>
<feature type="compositionally biased region" description="Low complexity" evidence="1">
    <location>
        <begin position="207"/>
        <end position="222"/>
    </location>
</feature>
<keyword evidence="3" id="KW-1185">Reference proteome</keyword>
<dbReference type="AlphaFoldDB" id="A0A484CZ46"/>
<feature type="compositionally biased region" description="Basic residues" evidence="1">
    <location>
        <begin position="227"/>
        <end position="239"/>
    </location>
</feature>
<proteinExistence type="predicted"/>
<dbReference type="Proteomes" id="UP000295070">
    <property type="component" value="Chromosome 9"/>
</dbReference>
<accession>A0A484CZ46</accession>
<comment type="caution">
    <text evidence="2">The sequence shown here is derived from an EMBL/GenBank/DDBJ whole genome shotgun (WGS) entry which is preliminary data.</text>
</comment>
<gene>
    <name evidence="2" type="ORF">EPR50_G00096300</name>
</gene>
<evidence type="ECO:0000313" key="2">
    <source>
        <dbReference type="EMBL" id="TDH08296.1"/>
    </source>
</evidence>
<dbReference type="EMBL" id="SCKG01000009">
    <property type="protein sequence ID" value="TDH08296.1"/>
    <property type="molecule type" value="Genomic_DNA"/>
</dbReference>
<name>A0A484CZ46_PERFV</name>
<evidence type="ECO:0000256" key="1">
    <source>
        <dbReference type="SAM" id="MobiDB-lite"/>
    </source>
</evidence>